<evidence type="ECO:0000259" key="1">
    <source>
        <dbReference type="Pfam" id="PF11716"/>
    </source>
</evidence>
<dbReference type="Gene3D" id="1.20.120.450">
    <property type="entry name" value="dinb family like domain"/>
    <property type="match status" value="1"/>
</dbReference>
<feature type="domain" description="Mycothiol-dependent maleylpyruvate isomerase metal-binding" evidence="1">
    <location>
        <begin position="15"/>
        <end position="128"/>
    </location>
</feature>
<evidence type="ECO:0000313" key="3">
    <source>
        <dbReference type="Proteomes" id="UP001596548"/>
    </source>
</evidence>
<organism evidence="2 3">
    <name type="scientific">Paractinoplanes rhizophilus</name>
    <dbReference type="NCBI Taxonomy" id="1416877"/>
    <lineage>
        <taxon>Bacteria</taxon>
        <taxon>Bacillati</taxon>
        <taxon>Actinomycetota</taxon>
        <taxon>Actinomycetes</taxon>
        <taxon>Micromonosporales</taxon>
        <taxon>Micromonosporaceae</taxon>
        <taxon>Paractinoplanes</taxon>
    </lineage>
</organism>
<name>A0ABW2HN40_9ACTN</name>
<gene>
    <name evidence="2" type="ORF">ACFQS1_10990</name>
</gene>
<comment type="caution">
    <text evidence="2">The sequence shown here is derived from an EMBL/GenBank/DDBJ whole genome shotgun (WGS) entry which is preliminary data.</text>
</comment>
<dbReference type="EMBL" id="JBHTBJ010000006">
    <property type="protein sequence ID" value="MFC7274507.1"/>
    <property type="molecule type" value="Genomic_DNA"/>
</dbReference>
<evidence type="ECO:0000313" key="2">
    <source>
        <dbReference type="EMBL" id="MFC7274507.1"/>
    </source>
</evidence>
<reference evidence="3" key="1">
    <citation type="journal article" date="2019" name="Int. J. Syst. Evol. Microbiol.">
        <title>The Global Catalogue of Microorganisms (GCM) 10K type strain sequencing project: providing services to taxonomists for standard genome sequencing and annotation.</title>
        <authorList>
            <consortium name="The Broad Institute Genomics Platform"/>
            <consortium name="The Broad Institute Genome Sequencing Center for Infectious Disease"/>
            <person name="Wu L."/>
            <person name="Ma J."/>
        </authorList>
    </citation>
    <scope>NUCLEOTIDE SEQUENCE [LARGE SCALE GENOMIC DNA]</scope>
    <source>
        <strain evidence="3">XZYJT-10</strain>
    </source>
</reference>
<dbReference type="InterPro" id="IPR017517">
    <property type="entry name" value="Maleyloyr_isom"/>
</dbReference>
<dbReference type="InterPro" id="IPR024344">
    <property type="entry name" value="MDMPI_metal-binding"/>
</dbReference>
<sequence length="187" mass="19872">MNTALRAGVAVLERSVAYFLGCATLVSEPLLIRHTPCPRWDLRDLLEHVIDSMAALEEAATAAEVPLTPPQDAGDVIPLVRQRATLLLGAWSRACGAFTVRVEQAHLSAPVVAGAGAIELAVHGWDVAQSCGDPRPIPPDLADELLDLAVVLIRAPDRPGRFGRPLPFPDDASPSDRLLAFLGRAPA</sequence>
<dbReference type="RefSeq" id="WP_378966553.1">
    <property type="nucleotide sequence ID" value="NZ_JBHTBJ010000006.1"/>
</dbReference>
<protein>
    <submittedName>
        <fullName evidence="2">TIGR03086 family metal-binding protein</fullName>
    </submittedName>
</protein>
<dbReference type="SUPFAM" id="SSF109854">
    <property type="entry name" value="DinB/YfiT-like putative metalloenzymes"/>
    <property type="match status" value="1"/>
</dbReference>
<dbReference type="NCBIfam" id="TIGR03086">
    <property type="entry name" value="TIGR03086 family metal-binding protein"/>
    <property type="match status" value="1"/>
</dbReference>
<dbReference type="Proteomes" id="UP001596548">
    <property type="component" value="Unassembled WGS sequence"/>
</dbReference>
<dbReference type="Pfam" id="PF11716">
    <property type="entry name" value="MDMPI_N"/>
    <property type="match status" value="1"/>
</dbReference>
<keyword evidence="3" id="KW-1185">Reference proteome</keyword>
<dbReference type="InterPro" id="IPR034660">
    <property type="entry name" value="DinB/YfiT-like"/>
</dbReference>
<accession>A0ABW2HN40</accession>
<proteinExistence type="predicted"/>
<dbReference type="InterPro" id="IPR017520">
    <property type="entry name" value="CHP03086"/>
</dbReference>
<dbReference type="NCBIfam" id="TIGR03083">
    <property type="entry name" value="maleylpyruvate isomerase family mycothiol-dependent enzyme"/>
    <property type="match status" value="1"/>
</dbReference>